<evidence type="ECO:0000256" key="2">
    <source>
        <dbReference type="ARBA" id="ARBA00022679"/>
    </source>
</evidence>
<keyword evidence="3" id="KW-0547">Nucleotide-binding</keyword>
<dbReference type="InterPro" id="IPR051409">
    <property type="entry name" value="Atypical_kinase_ADCK"/>
</dbReference>
<protein>
    <recommendedName>
        <fullName evidence="5">ABC1 atypical kinase-like domain-containing protein</fullName>
    </recommendedName>
</protein>
<reference evidence="6" key="1">
    <citation type="submission" date="2022-12" db="EMBL/GenBank/DDBJ databases">
        <title>Paraconexibacter alkalitolerans sp. nov. and Baekduia alba sp. nov., isolated from soil and emended description of the genera Paraconexibacter (Chun et al., 2020) and Baekduia (An et al., 2020).</title>
        <authorList>
            <person name="Vieira S."/>
            <person name="Huber K.J."/>
            <person name="Geppert A."/>
            <person name="Wolf J."/>
            <person name="Neumann-Schaal M."/>
            <person name="Muesken M."/>
            <person name="Overmann J."/>
        </authorList>
    </citation>
    <scope>NUCLEOTIDE SEQUENCE</scope>
    <source>
        <strain evidence="6">AEG42_29</strain>
    </source>
</reference>
<dbReference type="GO" id="GO:0005524">
    <property type="term" value="F:ATP binding"/>
    <property type="evidence" value="ECO:0007669"/>
    <property type="project" value="UniProtKB-KW"/>
</dbReference>
<dbReference type="InterPro" id="IPR011009">
    <property type="entry name" value="Kinase-like_dom_sf"/>
</dbReference>
<dbReference type="InterPro" id="IPR004147">
    <property type="entry name" value="ABC1_dom"/>
</dbReference>
<dbReference type="InterPro" id="IPR034646">
    <property type="entry name" value="ADCK3_dom"/>
</dbReference>
<accession>A0AAU7B337</accession>
<dbReference type="EMBL" id="CP114014">
    <property type="protein sequence ID" value="XAY08339.1"/>
    <property type="molecule type" value="Genomic_DNA"/>
</dbReference>
<dbReference type="SUPFAM" id="SSF56112">
    <property type="entry name" value="Protein kinase-like (PK-like)"/>
    <property type="match status" value="1"/>
</dbReference>
<feature type="domain" description="ABC1 atypical kinase-like" evidence="5">
    <location>
        <begin position="97"/>
        <end position="331"/>
    </location>
</feature>
<keyword evidence="4" id="KW-0067">ATP-binding</keyword>
<dbReference type="Pfam" id="PF03109">
    <property type="entry name" value="ABC1"/>
    <property type="match status" value="1"/>
</dbReference>
<evidence type="ECO:0000313" key="6">
    <source>
        <dbReference type="EMBL" id="XAY08339.1"/>
    </source>
</evidence>
<sequence length="466" mass="51119">MSPKIPTSRIGRTAKFGGLVAGQSARWVGTQTANRFRTDDKADEKMGERAMDTANEIVAQLGQMKGAAMKIGQVLSTIDFELVPEGERDAFKQKLAQLRDDAPKVDFPKMRKVLESDLGGSVSTVFATFDETPIAAASIGQVYRATTHDGREVAVKVQYPGVAEAVETDLRNANMLFPLVKRLAPGLDVKAIAGELKDRIGEELDYEIEAQHQRTVARAFRGHPFVTVPAVDTSLSTRRVLVSEYVAGVGFGEIAGLPDAERDRYGEILYRFYFGLLNREHLACGDPHPGNVIFTPDGKICFLDFGLMRKVPELYLEGERDIGRALLNEDAVAVHRQLGKLGYLPDPESFDVDATYEQLRGAGSWYLTPGVLRITPDVVREVMEIAGSPRSPYFEAMRRQTVPPEALLIRRMEGLLFAVLGELRAAADWNALMSESLLESGEATTELGRAEAEWLGQPRAPAPAAA</sequence>
<evidence type="ECO:0000256" key="1">
    <source>
        <dbReference type="ARBA" id="ARBA00009670"/>
    </source>
</evidence>
<dbReference type="RefSeq" id="WP_354699522.1">
    <property type="nucleotide sequence ID" value="NZ_CP114014.1"/>
</dbReference>
<dbReference type="PANTHER" id="PTHR43851:SF3">
    <property type="entry name" value="COENZYME Q8"/>
    <property type="match status" value="1"/>
</dbReference>
<proteinExistence type="inferred from homology"/>
<keyword evidence="2" id="KW-0808">Transferase</keyword>
<dbReference type="CDD" id="cd13970">
    <property type="entry name" value="ABC1_ADCK3"/>
    <property type="match status" value="1"/>
</dbReference>
<evidence type="ECO:0000256" key="4">
    <source>
        <dbReference type="ARBA" id="ARBA00022840"/>
    </source>
</evidence>
<dbReference type="GO" id="GO:0016740">
    <property type="term" value="F:transferase activity"/>
    <property type="evidence" value="ECO:0007669"/>
    <property type="project" value="UniProtKB-KW"/>
</dbReference>
<dbReference type="PANTHER" id="PTHR43851">
    <property type="match status" value="1"/>
</dbReference>
<gene>
    <name evidence="6" type="ORF">DSM112329_05239</name>
</gene>
<name>A0AAU7B337_9ACTN</name>
<evidence type="ECO:0000256" key="3">
    <source>
        <dbReference type="ARBA" id="ARBA00022741"/>
    </source>
</evidence>
<dbReference type="AlphaFoldDB" id="A0AAU7B337"/>
<evidence type="ECO:0000259" key="5">
    <source>
        <dbReference type="Pfam" id="PF03109"/>
    </source>
</evidence>
<dbReference type="KEGG" id="parq:DSM112329_05239"/>
<comment type="similarity">
    <text evidence="1">Belongs to the protein kinase superfamily. ADCK protein kinase family.</text>
</comment>
<organism evidence="6">
    <name type="scientific">Paraconexibacter sp. AEG42_29</name>
    <dbReference type="NCBI Taxonomy" id="2997339"/>
    <lineage>
        <taxon>Bacteria</taxon>
        <taxon>Bacillati</taxon>
        <taxon>Actinomycetota</taxon>
        <taxon>Thermoleophilia</taxon>
        <taxon>Solirubrobacterales</taxon>
        <taxon>Paraconexibacteraceae</taxon>
        <taxon>Paraconexibacter</taxon>
    </lineage>
</organism>